<dbReference type="GO" id="GO:0005737">
    <property type="term" value="C:cytoplasm"/>
    <property type="evidence" value="ECO:0007669"/>
    <property type="project" value="InterPro"/>
</dbReference>
<evidence type="ECO:0000259" key="6">
    <source>
        <dbReference type="PROSITE" id="PS50122"/>
    </source>
</evidence>
<dbReference type="GO" id="GO:0000156">
    <property type="term" value="F:phosphorelay response regulator activity"/>
    <property type="evidence" value="ECO:0007669"/>
    <property type="project" value="InterPro"/>
</dbReference>
<dbReference type="InterPro" id="IPR000673">
    <property type="entry name" value="Sig_transdc_resp-reg_Me-estase"/>
</dbReference>
<dbReference type="EC" id="3.1.1.61" evidence="2"/>
<keyword evidence="4" id="KW-0145">Chemotaxis</keyword>
<keyword evidence="8" id="KW-1185">Reference proteome</keyword>
<dbReference type="AlphaFoldDB" id="A0A521FUV8"/>
<dbReference type="Proteomes" id="UP000317484">
    <property type="component" value="Unassembled WGS sequence"/>
</dbReference>
<evidence type="ECO:0000256" key="2">
    <source>
        <dbReference type="ARBA" id="ARBA00039140"/>
    </source>
</evidence>
<comment type="catalytic activity">
    <reaction evidence="3">
        <text>[protein]-L-glutamate 5-O-methyl ester + H2O = L-glutamyl-[protein] + methanol + H(+)</text>
        <dbReference type="Rhea" id="RHEA:23236"/>
        <dbReference type="Rhea" id="RHEA-COMP:10208"/>
        <dbReference type="Rhea" id="RHEA-COMP:10311"/>
        <dbReference type="ChEBI" id="CHEBI:15377"/>
        <dbReference type="ChEBI" id="CHEBI:15378"/>
        <dbReference type="ChEBI" id="CHEBI:17790"/>
        <dbReference type="ChEBI" id="CHEBI:29973"/>
        <dbReference type="ChEBI" id="CHEBI:82795"/>
        <dbReference type="EC" id="3.1.1.61"/>
    </reaction>
</comment>
<dbReference type="PANTHER" id="PTHR42872">
    <property type="entry name" value="PROTEIN-GLUTAMATE METHYLESTERASE/PROTEIN-GLUTAMINE GLUTAMINASE"/>
    <property type="match status" value="1"/>
</dbReference>
<dbReference type="GO" id="GO:0008984">
    <property type="term" value="F:protein-glutamate methylesterase activity"/>
    <property type="evidence" value="ECO:0007669"/>
    <property type="project" value="UniProtKB-EC"/>
</dbReference>
<feature type="active site" evidence="4">
    <location>
        <position position="39"/>
    </location>
</feature>
<dbReference type="PIRSF" id="PIRSF036461">
    <property type="entry name" value="Chmtx_methlestr"/>
    <property type="match status" value="1"/>
</dbReference>
<evidence type="ECO:0000256" key="1">
    <source>
        <dbReference type="ARBA" id="ARBA00022801"/>
    </source>
</evidence>
<keyword evidence="1 4" id="KW-0378">Hydrolase</keyword>
<evidence type="ECO:0000256" key="3">
    <source>
        <dbReference type="ARBA" id="ARBA00048267"/>
    </source>
</evidence>
<dbReference type="Pfam" id="PF01339">
    <property type="entry name" value="CheB_methylest"/>
    <property type="match status" value="1"/>
</dbReference>
<dbReference type="CDD" id="cd16433">
    <property type="entry name" value="CheB"/>
    <property type="match status" value="1"/>
</dbReference>
<dbReference type="GO" id="GO:0006935">
    <property type="term" value="P:chemotaxis"/>
    <property type="evidence" value="ECO:0007669"/>
    <property type="project" value="UniProtKB-UniRule"/>
</dbReference>
<feature type="active site" evidence="4">
    <location>
        <position position="131"/>
    </location>
</feature>
<feature type="active site" evidence="4">
    <location>
        <position position="12"/>
    </location>
</feature>
<dbReference type="InterPro" id="IPR035909">
    <property type="entry name" value="CheB_C"/>
</dbReference>
<dbReference type="PROSITE" id="PS50122">
    <property type="entry name" value="CHEB"/>
    <property type="match status" value="1"/>
</dbReference>
<gene>
    <name evidence="7" type="ORF">SAMN06273567_12129</name>
</gene>
<name>A0A521FUV8_9ACTN</name>
<reference evidence="7 8" key="1">
    <citation type="submission" date="2017-05" db="EMBL/GenBank/DDBJ databases">
        <authorList>
            <person name="Varghese N."/>
            <person name="Submissions S."/>
        </authorList>
    </citation>
    <scope>NUCLEOTIDE SEQUENCE [LARGE SCALE GENOMIC DNA]</scope>
    <source>
        <strain evidence="7 8">DSM 46834</strain>
    </source>
</reference>
<organism evidence="7 8">
    <name type="scientific">Geodermatophilus aquaeductus</name>
    <dbReference type="NCBI Taxonomy" id="1564161"/>
    <lineage>
        <taxon>Bacteria</taxon>
        <taxon>Bacillati</taxon>
        <taxon>Actinomycetota</taxon>
        <taxon>Actinomycetes</taxon>
        <taxon>Geodermatophilales</taxon>
        <taxon>Geodermatophilaceae</taxon>
        <taxon>Geodermatophilus</taxon>
    </lineage>
</organism>
<feature type="region of interest" description="Disordered" evidence="5">
    <location>
        <begin position="334"/>
        <end position="355"/>
    </location>
</feature>
<dbReference type="PANTHER" id="PTHR42872:SF6">
    <property type="entry name" value="PROTEIN-GLUTAMATE METHYLESTERASE_PROTEIN-GLUTAMINE GLUTAMINASE"/>
    <property type="match status" value="1"/>
</dbReference>
<evidence type="ECO:0000256" key="5">
    <source>
        <dbReference type="SAM" id="MobiDB-lite"/>
    </source>
</evidence>
<proteinExistence type="predicted"/>
<dbReference type="RefSeq" id="WP_142461289.1">
    <property type="nucleotide sequence ID" value="NZ_FXTJ01000021.1"/>
</dbReference>
<dbReference type="EMBL" id="FXTJ01000021">
    <property type="protein sequence ID" value="SMO99979.1"/>
    <property type="molecule type" value="Genomic_DNA"/>
</dbReference>
<dbReference type="SUPFAM" id="SSF52738">
    <property type="entry name" value="Methylesterase CheB, C-terminal domain"/>
    <property type="match status" value="1"/>
</dbReference>
<dbReference type="InterPro" id="IPR011247">
    <property type="entry name" value="Chemotax_prot-Glu_Me-esterase"/>
</dbReference>
<dbReference type="Gene3D" id="3.40.50.180">
    <property type="entry name" value="Methylesterase CheB, C-terminal domain"/>
    <property type="match status" value="1"/>
</dbReference>
<evidence type="ECO:0000313" key="7">
    <source>
        <dbReference type="EMBL" id="SMO99979.1"/>
    </source>
</evidence>
<accession>A0A521FUV8</accession>
<evidence type="ECO:0000256" key="4">
    <source>
        <dbReference type="PROSITE-ProRule" id="PRU00050"/>
    </source>
</evidence>
<feature type="domain" description="CheB-type methylesterase" evidence="6">
    <location>
        <begin position="1"/>
        <end position="189"/>
    </location>
</feature>
<evidence type="ECO:0000313" key="8">
    <source>
        <dbReference type="Proteomes" id="UP000317484"/>
    </source>
</evidence>
<protein>
    <recommendedName>
        <fullName evidence="2">protein-glutamate methylesterase</fullName>
        <ecNumber evidence="2">3.1.1.61</ecNumber>
    </recommendedName>
</protein>
<sequence length="355" mass="36937">MGQRDVVVIGASAGGVEALRDLLAALPQDLPAAVLVVLHVPASGRSALPAILGRVSALPVHAATDGMPLQVGTVAVAVPDRHLLVLDEHLLLSRGPRENGHRPAVDVLFRSAARAHGPRVVSVVLSGALDDGTAGTIAVRARGGVTVAQDPADAIYASMPLHAIEFGRADHVAPLADLAALVDRLVREEADVPADEPPPDLMTTETRMARLDGEAMDQDERPGTPSGFGCPSCHGALFSIDEGGLERYRCRVGHAWSPEALAAEQAQALESALWMALRGLEEQAALSLRLGQRAEGHGHRHSASAFHRRHDEALQAAGLLRGLLERGVLAGGDVPDGVDGGLDDTLGDPADPRGA</sequence>